<feature type="domain" description="GGDEF" evidence="9">
    <location>
        <begin position="379"/>
        <end position="509"/>
    </location>
</feature>
<dbReference type="SMART" id="SM00267">
    <property type="entry name" value="GGDEF"/>
    <property type="match status" value="1"/>
</dbReference>
<sequence>MQQLTKKKYLYPFFAFIFTLIVTLYAVYFVYQSQFNYTVSLVDKLADQQAENLQQVVESDLQFIGAGANFFHATQPEDWHRFPVFADQIVSASQTLIALQWMPRIEQNQIVSHIQKVKRTYPFYEIYTVPKDGPKTLGYIMPNNEPIYPASDVYPRNQANFNALGYYSSRLRFQLVLDGIRETGLPSVSDKIRLLQDGLDRSLEKSGLLVYHPVFSAENSEELVGVVIGVIRSTRYFESIVVRTATEQDLLVKVTDIGFDAEDDPILYESINWDMTSGIEITKRVVLPNREWIVDFKLDKKTTDNDRIVLIGILIAGTVIACLSSYIVLLLVRDQEHLEVLLDERTKELQFLVDHDTLTGIYNRRAFSRYLTDKVSGQESFALAGFDIDNFKLINDHYGHVAGDEMLCHVAKTVQSNLEPSDVFVRMGGDEFCIISHITDRYELFNYLDRVGCAVATSAYEFDGKMIKCSLSIGAAIRRMENEEDIMQASDAQLYKSKQAGRNCVSIAE</sequence>
<accession>A0A177XTW4</accession>
<dbReference type="Gene3D" id="3.30.450.350">
    <property type="entry name" value="CHASE domain"/>
    <property type="match status" value="1"/>
</dbReference>
<dbReference type="InterPro" id="IPR042240">
    <property type="entry name" value="CHASE_sf"/>
</dbReference>
<comment type="subcellular location">
    <subcellularLocation>
        <location evidence="1">Membrane</location>
    </subcellularLocation>
</comment>
<dbReference type="SUPFAM" id="SSF55073">
    <property type="entry name" value="Nucleotide cyclase"/>
    <property type="match status" value="1"/>
</dbReference>
<dbReference type="Gene3D" id="3.30.70.270">
    <property type="match status" value="1"/>
</dbReference>
<evidence type="ECO:0000313" key="11">
    <source>
        <dbReference type="Proteomes" id="UP000078406"/>
    </source>
</evidence>
<proteinExistence type="predicted"/>
<reference evidence="10 11" key="1">
    <citation type="journal article" date="2016" name="Syst. Appl. Microbiol.">
        <title>Vibrio bivalvicida sp. nov., a novel larval pathogen for bivalve molluscs reared in a hatchery.</title>
        <authorList>
            <person name="Dubert J."/>
            <person name="Romalde J.L."/>
            <person name="Prado S."/>
            <person name="Barja J.L."/>
        </authorList>
    </citation>
    <scope>NUCLEOTIDE SEQUENCE [LARGE SCALE GENOMIC DNA]</scope>
    <source>
        <strain evidence="10 11">605</strain>
    </source>
</reference>
<keyword evidence="3 7" id="KW-0812">Transmembrane</keyword>
<protein>
    <recommendedName>
        <fullName evidence="2">diguanylate cyclase</fullName>
        <ecNumber evidence="2">2.7.7.65</ecNumber>
    </recommendedName>
</protein>
<dbReference type="InterPro" id="IPR050469">
    <property type="entry name" value="Diguanylate_Cyclase"/>
</dbReference>
<evidence type="ECO:0000259" key="8">
    <source>
        <dbReference type="PROSITE" id="PS50839"/>
    </source>
</evidence>
<gene>
    <name evidence="10" type="ORF">APB76_22125</name>
</gene>
<dbReference type="AlphaFoldDB" id="A0A177XTW4"/>
<comment type="caution">
    <text evidence="10">The sequence shown here is derived from an EMBL/GenBank/DDBJ whole genome shotgun (WGS) entry which is preliminary data.</text>
</comment>
<dbReference type="GO" id="GO:0005886">
    <property type="term" value="C:plasma membrane"/>
    <property type="evidence" value="ECO:0007669"/>
    <property type="project" value="TreeGrafter"/>
</dbReference>
<evidence type="ECO:0000313" key="10">
    <source>
        <dbReference type="EMBL" id="OAJ92057.1"/>
    </source>
</evidence>
<evidence type="ECO:0000256" key="3">
    <source>
        <dbReference type="ARBA" id="ARBA00022692"/>
    </source>
</evidence>
<dbReference type="GO" id="GO:0043709">
    <property type="term" value="P:cell adhesion involved in single-species biofilm formation"/>
    <property type="evidence" value="ECO:0007669"/>
    <property type="project" value="TreeGrafter"/>
</dbReference>
<dbReference type="CDD" id="cd01949">
    <property type="entry name" value="GGDEF"/>
    <property type="match status" value="1"/>
</dbReference>
<keyword evidence="5 7" id="KW-0472">Membrane</keyword>
<dbReference type="PANTHER" id="PTHR45138">
    <property type="entry name" value="REGULATORY COMPONENTS OF SENSORY TRANSDUCTION SYSTEM"/>
    <property type="match status" value="1"/>
</dbReference>
<dbReference type="EC" id="2.7.7.65" evidence="2"/>
<dbReference type="Pfam" id="PF03924">
    <property type="entry name" value="CHASE"/>
    <property type="match status" value="1"/>
</dbReference>
<keyword evidence="4 7" id="KW-1133">Transmembrane helix</keyword>
<feature type="domain" description="CHASE" evidence="8">
    <location>
        <begin position="145"/>
        <end position="295"/>
    </location>
</feature>
<dbReference type="PANTHER" id="PTHR45138:SF9">
    <property type="entry name" value="DIGUANYLATE CYCLASE DGCM-RELATED"/>
    <property type="match status" value="1"/>
</dbReference>
<dbReference type="InterPro" id="IPR006189">
    <property type="entry name" value="CHASE_dom"/>
</dbReference>
<dbReference type="Pfam" id="PF00990">
    <property type="entry name" value="GGDEF"/>
    <property type="match status" value="1"/>
</dbReference>
<dbReference type="EMBL" id="LLEI02000091">
    <property type="protein sequence ID" value="OAJ92057.1"/>
    <property type="molecule type" value="Genomic_DNA"/>
</dbReference>
<evidence type="ECO:0000256" key="6">
    <source>
        <dbReference type="ARBA" id="ARBA00034247"/>
    </source>
</evidence>
<name>A0A177XTW4_9VIBR</name>
<dbReference type="PROSITE" id="PS50839">
    <property type="entry name" value="CHASE"/>
    <property type="match status" value="1"/>
</dbReference>
<dbReference type="InterPro" id="IPR043128">
    <property type="entry name" value="Rev_trsase/Diguanyl_cyclase"/>
</dbReference>
<evidence type="ECO:0000256" key="7">
    <source>
        <dbReference type="SAM" id="Phobius"/>
    </source>
</evidence>
<dbReference type="PROSITE" id="PS50887">
    <property type="entry name" value="GGDEF"/>
    <property type="match status" value="1"/>
</dbReference>
<dbReference type="InterPro" id="IPR029787">
    <property type="entry name" value="Nucleotide_cyclase"/>
</dbReference>
<feature type="transmembrane region" description="Helical" evidence="7">
    <location>
        <begin position="9"/>
        <end position="31"/>
    </location>
</feature>
<evidence type="ECO:0000256" key="1">
    <source>
        <dbReference type="ARBA" id="ARBA00004370"/>
    </source>
</evidence>
<feature type="transmembrane region" description="Helical" evidence="7">
    <location>
        <begin position="308"/>
        <end position="332"/>
    </location>
</feature>
<dbReference type="GO" id="GO:1902201">
    <property type="term" value="P:negative regulation of bacterial-type flagellum-dependent cell motility"/>
    <property type="evidence" value="ECO:0007669"/>
    <property type="project" value="TreeGrafter"/>
</dbReference>
<comment type="catalytic activity">
    <reaction evidence="6">
        <text>2 GTP = 3',3'-c-di-GMP + 2 diphosphate</text>
        <dbReference type="Rhea" id="RHEA:24898"/>
        <dbReference type="ChEBI" id="CHEBI:33019"/>
        <dbReference type="ChEBI" id="CHEBI:37565"/>
        <dbReference type="ChEBI" id="CHEBI:58805"/>
        <dbReference type="EC" id="2.7.7.65"/>
    </reaction>
</comment>
<dbReference type="RefSeq" id="WP_054962574.1">
    <property type="nucleotide sequence ID" value="NZ_LLEI02000091.1"/>
</dbReference>
<evidence type="ECO:0000256" key="5">
    <source>
        <dbReference type="ARBA" id="ARBA00023136"/>
    </source>
</evidence>
<organism evidence="10 11">
    <name type="scientific">Vibrio bivalvicida</name>
    <dbReference type="NCBI Taxonomy" id="1276888"/>
    <lineage>
        <taxon>Bacteria</taxon>
        <taxon>Pseudomonadati</taxon>
        <taxon>Pseudomonadota</taxon>
        <taxon>Gammaproteobacteria</taxon>
        <taxon>Vibrionales</taxon>
        <taxon>Vibrionaceae</taxon>
        <taxon>Vibrio</taxon>
        <taxon>Vibrio oreintalis group</taxon>
    </lineage>
</organism>
<evidence type="ECO:0000256" key="2">
    <source>
        <dbReference type="ARBA" id="ARBA00012528"/>
    </source>
</evidence>
<dbReference type="SMART" id="SM01079">
    <property type="entry name" value="CHASE"/>
    <property type="match status" value="1"/>
</dbReference>
<dbReference type="Proteomes" id="UP000078406">
    <property type="component" value="Unassembled WGS sequence"/>
</dbReference>
<evidence type="ECO:0000256" key="4">
    <source>
        <dbReference type="ARBA" id="ARBA00022989"/>
    </source>
</evidence>
<evidence type="ECO:0000259" key="9">
    <source>
        <dbReference type="PROSITE" id="PS50887"/>
    </source>
</evidence>
<dbReference type="NCBIfam" id="TIGR00254">
    <property type="entry name" value="GGDEF"/>
    <property type="match status" value="1"/>
</dbReference>
<dbReference type="GO" id="GO:0007165">
    <property type="term" value="P:signal transduction"/>
    <property type="evidence" value="ECO:0007669"/>
    <property type="project" value="UniProtKB-ARBA"/>
</dbReference>
<dbReference type="GO" id="GO:0052621">
    <property type="term" value="F:diguanylate cyclase activity"/>
    <property type="evidence" value="ECO:0007669"/>
    <property type="project" value="UniProtKB-EC"/>
</dbReference>
<dbReference type="InterPro" id="IPR000160">
    <property type="entry name" value="GGDEF_dom"/>
</dbReference>